<reference evidence="4" key="2">
    <citation type="submission" date="2025-08" db="UniProtKB">
        <authorList>
            <consortium name="Ensembl"/>
        </authorList>
    </citation>
    <scope>IDENTIFICATION</scope>
</reference>
<feature type="domain" description="TNFR-Cys" evidence="3">
    <location>
        <begin position="167"/>
        <end position="209"/>
    </location>
</feature>
<feature type="signal peptide" evidence="2">
    <location>
        <begin position="1"/>
        <end position="27"/>
    </location>
</feature>
<dbReference type="FunCoup" id="H3BI17">
    <property type="interactions" value="451"/>
</dbReference>
<feature type="repeat" description="TNFR-Cys" evidence="1">
    <location>
        <begin position="28"/>
        <end position="63"/>
    </location>
</feature>
<dbReference type="eggNOG" id="ENOG502S1XZ">
    <property type="taxonomic scope" value="Eukaryota"/>
</dbReference>
<organism evidence="4 5">
    <name type="scientific">Latimeria chalumnae</name>
    <name type="common">Coelacanth</name>
    <dbReference type="NCBI Taxonomy" id="7897"/>
    <lineage>
        <taxon>Eukaryota</taxon>
        <taxon>Metazoa</taxon>
        <taxon>Chordata</taxon>
        <taxon>Craniata</taxon>
        <taxon>Vertebrata</taxon>
        <taxon>Euteleostomi</taxon>
        <taxon>Coelacanthiformes</taxon>
        <taxon>Coelacanthidae</taxon>
        <taxon>Latimeria</taxon>
    </lineage>
</organism>
<dbReference type="InterPro" id="IPR008063">
    <property type="entry name" value="Fas_rcpt"/>
</dbReference>
<dbReference type="OMA" id="RKHTICK"/>
<feature type="domain" description="TNFR-Cys" evidence="3">
    <location>
        <begin position="210"/>
        <end position="252"/>
    </location>
</feature>
<dbReference type="PANTHER" id="PTHR46838">
    <property type="entry name" value="TUMOR NECROSIS FACTOR RECEPTOR SUPERFAMILY MEMBER 14"/>
    <property type="match status" value="1"/>
</dbReference>
<feature type="repeat" description="TNFR-Cys" evidence="1">
    <location>
        <begin position="210"/>
        <end position="252"/>
    </location>
</feature>
<evidence type="ECO:0000313" key="5">
    <source>
        <dbReference type="Proteomes" id="UP000008672"/>
    </source>
</evidence>
<reference evidence="4" key="3">
    <citation type="submission" date="2025-09" db="UniProtKB">
        <authorList>
            <consortium name="Ensembl"/>
        </authorList>
    </citation>
    <scope>IDENTIFICATION</scope>
</reference>
<keyword evidence="5" id="KW-1185">Reference proteome</keyword>
<dbReference type="GO" id="GO:0002720">
    <property type="term" value="P:positive regulation of cytokine production involved in immune response"/>
    <property type="evidence" value="ECO:0007669"/>
    <property type="project" value="TreeGrafter"/>
</dbReference>
<dbReference type="EMBL" id="AFYH01000501">
    <property type="status" value="NOT_ANNOTATED_CDS"/>
    <property type="molecule type" value="Genomic_DNA"/>
</dbReference>
<accession>H3BI17</accession>
<dbReference type="GO" id="GO:0050829">
    <property type="term" value="P:defense response to Gram-negative bacterium"/>
    <property type="evidence" value="ECO:0007669"/>
    <property type="project" value="TreeGrafter"/>
</dbReference>
<dbReference type="Bgee" id="ENSLACG00000018927">
    <property type="expression patterns" value="Expressed in pelvic fin and 6 other cell types or tissues"/>
</dbReference>
<feature type="disulfide bond" evidence="1">
    <location>
        <begin position="144"/>
        <end position="157"/>
    </location>
</feature>
<evidence type="ECO:0000259" key="3">
    <source>
        <dbReference type="PROSITE" id="PS50050"/>
    </source>
</evidence>
<feature type="repeat" description="TNFR-Cys" evidence="1">
    <location>
        <begin position="130"/>
        <end position="165"/>
    </location>
</feature>
<comment type="caution">
    <text evidence="1">Lacks conserved residue(s) required for the propagation of feature annotation.</text>
</comment>
<dbReference type="HOGENOM" id="CLU_076255_0_0_1"/>
<dbReference type="GO" id="GO:0006915">
    <property type="term" value="P:apoptotic process"/>
    <property type="evidence" value="ECO:0007669"/>
    <property type="project" value="InterPro"/>
</dbReference>
<dbReference type="STRING" id="7897.ENSLACP00000021538"/>
<dbReference type="Gene3D" id="2.10.50.10">
    <property type="entry name" value="Tumor Necrosis Factor Receptor, subunit A, domain 2"/>
    <property type="match status" value="5"/>
</dbReference>
<feature type="disulfide bond" evidence="1">
    <location>
        <begin position="66"/>
        <end position="81"/>
    </location>
</feature>
<dbReference type="SMART" id="SM01411">
    <property type="entry name" value="Ephrin_rec_like"/>
    <property type="match status" value="2"/>
</dbReference>
<feature type="repeat" description="TNFR-Cys" evidence="1">
    <location>
        <begin position="65"/>
        <end position="107"/>
    </location>
</feature>
<dbReference type="InterPro" id="IPR001368">
    <property type="entry name" value="TNFR/NGFR_Cys_rich_reg"/>
</dbReference>
<dbReference type="Proteomes" id="UP000008672">
    <property type="component" value="Unassembled WGS sequence"/>
</dbReference>
<dbReference type="GO" id="GO:0006955">
    <property type="term" value="P:immune response"/>
    <property type="evidence" value="ECO:0007669"/>
    <property type="project" value="InterPro"/>
</dbReference>
<dbReference type="PROSITE" id="PS50050">
    <property type="entry name" value="TNFR_NGFR_2"/>
    <property type="match status" value="5"/>
</dbReference>
<feature type="disulfide bond" evidence="1">
    <location>
        <begin position="168"/>
        <end position="183"/>
    </location>
</feature>
<feature type="domain" description="TNFR-Cys" evidence="3">
    <location>
        <begin position="28"/>
        <end position="63"/>
    </location>
</feature>
<dbReference type="GO" id="GO:0007165">
    <property type="term" value="P:signal transduction"/>
    <property type="evidence" value="ECO:0007669"/>
    <property type="project" value="InterPro"/>
</dbReference>
<feature type="domain" description="TNFR-Cys" evidence="3">
    <location>
        <begin position="65"/>
        <end position="107"/>
    </location>
</feature>
<protein>
    <recommendedName>
        <fullName evidence="3">TNFR-Cys domain-containing protein</fullName>
    </recommendedName>
</protein>
<dbReference type="GO" id="GO:0009897">
    <property type="term" value="C:external side of plasma membrane"/>
    <property type="evidence" value="ECO:0007669"/>
    <property type="project" value="TreeGrafter"/>
</dbReference>
<sequence length="274" mass="30206">VYNFYGGLHVVLILWVAVCELELKVAASCTLGEYQIKNGDCCPLCPPGSRVYRYCTPEFGTVCIPCMKGTYMDHPNGLLMCLPCSVCDPELGLSVDQECTYTKNTQCSCQKGYHCIDSQKGCKKMIYHPSCALGEYWSKNGNCCPLCPPGSRVYRHCTPESTTTCIPCTNGTYLAHPNKLLKCLRCDICDPDMGLSIDQECTYTKNTQCSCKKGYYCVGLRGNGCGACRKHTICKPGEKVKVEGSDRGDTVCERCPDGTFSETEMSQTCSPWTK</sequence>
<dbReference type="GO" id="GO:0050830">
    <property type="term" value="P:defense response to Gram-positive bacterium"/>
    <property type="evidence" value="ECO:0007669"/>
    <property type="project" value="TreeGrafter"/>
</dbReference>
<dbReference type="Ensembl" id="ENSLACT00000021679.1">
    <property type="protein sequence ID" value="ENSLACP00000021538.1"/>
    <property type="gene ID" value="ENSLACG00000018927.1"/>
</dbReference>
<feature type="disulfide bond" evidence="1">
    <location>
        <begin position="45"/>
        <end position="63"/>
    </location>
</feature>
<feature type="disulfide bond" evidence="1">
    <location>
        <begin position="234"/>
        <end position="252"/>
    </location>
</feature>
<dbReference type="Pfam" id="PF00020">
    <property type="entry name" value="TNFR_c6"/>
    <property type="match status" value="2"/>
</dbReference>
<dbReference type="PRINTS" id="PR01680">
    <property type="entry name" value="TNFACTORR6"/>
</dbReference>
<evidence type="ECO:0000313" key="4">
    <source>
        <dbReference type="Ensembl" id="ENSLACP00000021538.1"/>
    </source>
</evidence>
<reference evidence="5" key="1">
    <citation type="submission" date="2011-08" db="EMBL/GenBank/DDBJ databases">
        <title>The draft genome of Latimeria chalumnae.</title>
        <authorList>
            <person name="Di Palma F."/>
            <person name="Alfoldi J."/>
            <person name="Johnson J."/>
            <person name="Berlin A."/>
            <person name="Gnerre S."/>
            <person name="Jaffe D."/>
            <person name="MacCallum I."/>
            <person name="Young S."/>
            <person name="Walker B.J."/>
            <person name="Lander E."/>
            <person name="Lindblad-Toh K."/>
        </authorList>
    </citation>
    <scope>NUCLEOTIDE SEQUENCE [LARGE SCALE GENOMIC DNA]</scope>
    <source>
        <strain evidence="5">Wild caught</strain>
    </source>
</reference>
<dbReference type="EMBL" id="AFYH01000500">
    <property type="status" value="NOT_ANNOTATED_CDS"/>
    <property type="molecule type" value="Genomic_DNA"/>
</dbReference>
<evidence type="ECO:0000256" key="2">
    <source>
        <dbReference type="SAM" id="SignalP"/>
    </source>
</evidence>
<feature type="domain" description="TNFR-Cys" evidence="3">
    <location>
        <begin position="130"/>
        <end position="165"/>
    </location>
</feature>
<keyword evidence="2" id="KW-0732">Signal</keyword>
<proteinExistence type="predicted"/>
<dbReference type="GeneTree" id="ENSGT00950000183126"/>
<evidence type="ECO:0000256" key="1">
    <source>
        <dbReference type="PROSITE-ProRule" id="PRU00206"/>
    </source>
</evidence>
<feature type="chain" id="PRO_5003580145" description="TNFR-Cys domain-containing protein" evidence="2">
    <location>
        <begin position="28"/>
        <end position="274"/>
    </location>
</feature>
<feature type="disulfide bond" evidence="1">
    <location>
        <begin position="147"/>
        <end position="165"/>
    </location>
</feature>
<name>H3BI17_LATCH</name>
<dbReference type="SMART" id="SM00208">
    <property type="entry name" value="TNFR"/>
    <property type="match status" value="5"/>
</dbReference>
<dbReference type="GO" id="GO:0046642">
    <property type="term" value="P:negative regulation of alpha-beta T cell proliferation"/>
    <property type="evidence" value="ECO:0007669"/>
    <property type="project" value="TreeGrafter"/>
</dbReference>
<dbReference type="FunFam" id="2.10.50.10:FF:000007">
    <property type="entry name" value="TNF receptor superfamily member 14"/>
    <property type="match status" value="2"/>
</dbReference>
<dbReference type="AlphaFoldDB" id="H3BI17"/>
<dbReference type="GO" id="GO:2000406">
    <property type="term" value="P:positive regulation of T cell migration"/>
    <property type="evidence" value="ECO:0007669"/>
    <property type="project" value="TreeGrafter"/>
</dbReference>
<feature type="repeat" description="TNFR-Cys" evidence="1">
    <location>
        <begin position="167"/>
        <end position="209"/>
    </location>
</feature>
<keyword evidence="1" id="KW-1015">Disulfide bond</keyword>
<dbReference type="SUPFAM" id="SSF57586">
    <property type="entry name" value="TNF receptor-like"/>
    <property type="match status" value="4"/>
</dbReference>
<dbReference type="InParanoid" id="H3BI17"/>
<feature type="disulfide bond" evidence="1">
    <location>
        <begin position="42"/>
        <end position="55"/>
    </location>
</feature>
<dbReference type="GO" id="GO:0004888">
    <property type="term" value="F:transmembrane signaling receptor activity"/>
    <property type="evidence" value="ECO:0007669"/>
    <property type="project" value="InterPro"/>
</dbReference>
<dbReference type="PANTHER" id="PTHR46838:SF1">
    <property type="entry name" value="TUMOR NECROSIS FACTOR RECEPTOR SUPERFAMILY MEMBER 14"/>
    <property type="match status" value="1"/>
</dbReference>